<dbReference type="EMBL" id="SMDG01000012">
    <property type="protein sequence ID" value="TCW53123.1"/>
    <property type="molecule type" value="Genomic_DNA"/>
</dbReference>
<protein>
    <submittedName>
        <fullName evidence="1">Uncharacterized protein</fullName>
    </submittedName>
</protein>
<gene>
    <name evidence="1" type="ORF">EC910_11272</name>
</gene>
<comment type="caution">
    <text evidence="1">The sequence shown here is derived from an EMBL/GenBank/DDBJ whole genome shotgun (WGS) entry which is preliminary data.</text>
</comment>
<evidence type="ECO:0000313" key="2">
    <source>
        <dbReference type="Proteomes" id="UP000295285"/>
    </source>
</evidence>
<sequence>MKKAWRQYARIVRNVHLENYIMIIQNGYSFAYVVIIEK</sequence>
<evidence type="ECO:0000313" key="1">
    <source>
        <dbReference type="EMBL" id="TCW53123.1"/>
    </source>
</evidence>
<dbReference type="AlphaFoldDB" id="A0A4R4BBR7"/>
<proteinExistence type="predicted"/>
<dbReference type="Proteomes" id="UP000295285">
    <property type="component" value="Unassembled WGS sequence"/>
</dbReference>
<name>A0A4R4BBR7_BACTU</name>
<reference evidence="1 2" key="1">
    <citation type="submission" date="2019-03" db="EMBL/GenBank/DDBJ databases">
        <title>Above-ground endophytic microbial communities from plants in different locations in the United States.</title>
        <authorList>
            <person name="Frank C."/>
        </authorList>
    </citation>
    <scope>NUCLEOTIDE SEQUENCE [LARGE SCALE GENOMIC DNA]</scope>
    <source>
        <strain evidence="1 2">LP_2_YM</strain>
    </source>
</reference>
<organism evidence="1 2">
    <name type="scientific">Bacillus thuringiensis</name>
    <dbReference type="NCBI Taxonomy" id="1428"/>
    <lineage>
        <taxon>Bacteria</taxon>
        <taxon>Bacillati</taxon>
        <taxon>Bacillota</taxon>
        <taxon>Bacilli</taxon>
        <taxon>Bacillales</taxon>
        <taxon>Bacillaceae</taxon>
        <taxon>Bacillus</taxon>
        <taxon>Bacillus cereus group</taxon>
    </lineage>
</organism>
<accession>A0A4R4BBR7</accession>